<accession>A0A9D6UZF0</accession>
<comment type="subcellular location">
    <subcellularLocation>
        <location evidence="1">Cell membrane</location>
        <topology evidence="1">Multi-pass membrane protein</topology>
    </subcellularLocation>
</comment>
<gene>
    <name evidence="10" type="ORF">HY912_00455</name>
</gene>
<feature type="domain" description="Glycosyltransferase RgtA/B/C/D-like" evidence="9">
    <location>
        <begin position="86"/>
        <end position="243"/>
    </location>
</feature>
<keyword evidence="3" id="KW-0328">Glycosyltransferase</keyword>
<name>A0A9D6UZF0_9BACT</name>
<evidence type="ECO:0000313" key="10">
    <source>
        <dbReference type="EMBL" id="MBI5247938.1"/>
    </source>
</evidence>
<organism evidence="10 11">
    <name type="scientific">Desulfomonile tiedjei</name>
    <dbReference type="NCBI Taxonomy" id="2358"/>
    <lineage>
        <taxon>Bacteria</taxon>
        <taxon>Pseudomonadati</taxon>
        <taxon>Thermodesulfobacteriota</taxon>
        <taxon>Desulfomonilia</taxon>
        <taxon>Desulfomonilales</taxon>
        <taxon>Desulfomonilaceae</taxon>
        <taxon>Desulfomonile</taxon>
    </lineage>
</organism>
<proteinExistence type="predicted"/>
<feature type="transmembrane region" description="Helical" evidence="8">
    <location>
        <begin position="298"/>
        <end position="316"/>
    </location>
</feature>
<keyword evidence="4" id="KW-0808">Transferase</keyword>
<sequence length="533" mass="59060">MQSPHRDDQQVNPAGSAFAELGQLLNGLATKRRKLILSFVVAAGFCLIVNSSWNATPDSALYLTLGESIARGDGYVFNGEPHTFVPPGLPLILAGAARFLGPEFLYYRIVMALAGLLTAWFGYLFVARLCGQDTAFLVGGVFALNHILLFNSTFVLADVVYALFTLIALNAALSAAEESGDHSRLLIAGLIMGIPPLIRINGAAIPVSTAIFFYCAWKNFSTRKRLLRIALFLAISFIPFLLWQYWKSSFPVSESEGTYLNAVAGRRWDDQLRVIVTALMEYIPESSLALTGVSLKTGFLELPVPMLAVFGLFWAFRKGERLLVPLTVIQSCGLLLSSAGTRYLIFLLPGLYLFLALGALQLFKFLGRKFQSMPEPRSLLVGSFAVLALLNAGHNLGVVWSARTPLERNGAETERSLPFFTAARWLKENAPDATVLTIRPRIIHYLSGCRTVSLVRSGVPDHDIWLDTEERLKRMIRESSPDFLFVDSKDAGYYSHVTKVIERTGYKLEEINPEASSVRFRLFRLAGPEERPH</sequence>
<dbReference type="InterPro" id="IPR038731">
    <property type="entry name" value="RgtA/B/C-like"/>
</dbReference>
<keyword evidence="2" id="KW-1003">Cell membrane</keyword>
<dbReference type="Proteomes" id="UP000807825">
    <property type="component" value="Unassembled WGS sequence"/>
</dbReference>
<dbReference type="GO" id="GO:0009103">
    <property type="term" value="P:lipopolysaccharide biosynthetic process"/>
    <property type="evidence" value="ECO:0007669"/>
    <property type="project" value="UniProtKB-ARBA"/>
</dbReference>
<evidence type="ECO:0000256" key="8">
    <source>
        <dbReference type="SAM" id="Phobius"/>
    </source>
</evidence>
<feature type="transmembrane region" description="Helical" evidence="8">
    <location>
        <begin position="379"/>
        <end position="400"/>
    </location>
</feature>
<feature type="transmembrane region" description="Helical" evidence="8">
    <location>
        <begin position="351"/>
        <end position="367"/>
    </location>
</feature>
<dbReference type="Pfam" id="PF13231">
    <property type="entry name" value="PMT_2"/>
    <property type="match status" value="1"/>
</dbReference>
<evidence type="ECO:0000256" key="4">
    <source>
        <dbReference type="ARBA" id="ARBA00022679"/>
    </source>
</evidence>
<reference evidence="10" key="1">
    <citation type="submission" date="2020-07" db="EMBL/GenBank/DDBJ databases">
        <title>Huge and variable diversity of episymbiotic CPR bacteria and DPANN archaea in groundwater ecosystems.</title>
        <authorList>
            <person name="He C.Y."/>
            <person name="Keren R."/>
            <person name="Whittaker M."/>
            <person name="Farag I.F."/>
            <person name="Doudna J."/>
            <person name="Cate J.H.D."/>
            <person name="Banfield J.F."/>
        </authorList>
    </citation>
    <scope>NUCLEOTIDE SEQUENCE</scope>
    <source>
        <strain evidence="10">NC_groundwater_1664_Pr3_B-0.1um_52_9</strain>
    </source>
</reference>
<feature type="transmembrane region" description="Helical" evidence="8">
    <location>
        <begin position="147"/>
        <end position="173"/>
    </location>
</feature>
<keyword evidence="6 8" id="KW-1133">Transmembrane helix</keyword>
<dbReference type="AlphaFoldDB" id="A0A9D6UZF0"/>
<dbReference type="EMBL" id="JACRDE010000016">
    <property type="protein sequence ID" value="MBI5247938.1"/>
    <property type="molecule type" value="Genomic_DNA"/>
</dbReference>
<evidence type="ECO:0000256" key="5">
    <source>
        <dbReference type="ARBA" id="ARBA00022692"/>
    </source>
</evidence>
<comment type="caution">
    <text evidence="10">The sequence shown here is derived from an EMBL/GenBank/DDBJ whole genome shotgun (WGS) entry which is preliminary data.</text>
</comment>
<evidence type="ECO:0000256" key="2">
    <source>
        <dbReference type="ARBA" id="ARBA00022475"/>
    </source>
</evidence>
<keyword evidence="5 8" id="KW-0812">Transmembrane</keyword>
<evidence type="ECO:0000256" key="1">
    <source>
        <dbReference type="ARBA" id="ARBA00004651"/>
    </source>
</evidence>
<evidence type="ECO:0000256" key="6">
    <source>
        <dbReference type="ARBA" id="ARBA00022989"/>
    </source>
</evidence>
<protein>
    <submittedName>
        <fullName evidence="10">Glycosyltransferase family 39 protein</fullName>
    </submittedName>
</protein>
<keyword evidence="7 8" id="KW-0472">Membrane</keyword>
<feature type="transmembrane region" description="Helical" evidence="8">
    <location>
        <begin position="105"/>
        <end position="126"/>
    </location>
</feature>
<dbReference type="GO" id="GO:0016763">
    <property type="term" value="F:pentosyltransferase activity"/>
    <property type="evidence" value="ECO:0007669"/>
    <property type="project" value="TreeGrafter"/>
</dbReference>
<dbReference type="InterPro" id="IPR050297">
    <property type="entry name" value="LipidA_mod_glycosyltrf_83"/>
</dbReference>
<dbReference type="PANTHER" id="PTHR33908">
    <property type="entry name" value="MANNOSYLTRANSFERASE YKCB-RELATED"/>
    <property type="match status" value="1"/>
</dbReference>
<evidence type="ECO:0000256" key="3">
    <source>
        <dbReference type="ARBA" id="ARBA00022676"/>
    </source>
</evidence>
<feature type="transmembrane region" description="Helical" evidence="8">
    <location>
        <begin position="185"/>
        <end position="214"/>
    </location>
</feature>
<evidence type="ECO:0000259" key="9">
    <source>
        <dbReference type="Pfam" id="PF13231"/>
    </source>
</evidence>
<evidence type="ECO:0000256" key="7">
    <source>
        <dbReference type="ARBA" id="ARBA00023136"/>
    </source>
</evidence>
<dbReference type="GO" id="GO:0005886">
    <property type="term" value="C:plasma membrane"/>
    <property type="evidence" value="ECO:0007669"/>
    <property type="project" value="UniProtKB-SubCell"/>
</dbReference>
<feature type="transmembrane region" description="Helical" evidence="8">
    <location>
        <begin position="35"/>
        <end position="53"/>
    </location>
</feature>
<feature type="transmembrane region" description="Helical" evidence="8">
    <location>
        <begin position="226"/>
        <end position="246"/>
    </location>
</feature>
<evidence type="ECO:0000313" key="11">
    <source>
        <dbReference type="Proteomes" id="UP000807825"/>
    </source>
</evidence>
<dbReference type="PANTHER" id="PTHR33908:SF11">
    <property type="entry name" value="MEMBRANE PROTEIN"/>
    <property type="match status" value="1"/>
</dbReference>